<dbReference type="Proteomes" id="UP001141434">
    <property type="component" value="Unassembled WGS sequence"/>
</dbReference>
<organism evidence="2 3">
    <name type="scientific">Penicillium alfredii</name>
    <dbReference type="NCBI Taxonomy" id="1506179"/>
    <lineage>
        <taxon>Eukaryota</taxon>
        <taxon>Fungi</taxon>
        <taxon>Dikarya</taxon>
        <taxon>Ascomycota</taxon>
        <taxon>Pezizomycotina</taxon>
        <taxon>Eurotiomycetes</taxon>
        <taxon>Eurotiomycetidae</taxon>
        <taxon>Eurotiales</taxon>
        <taxon>Aspergillaceae</taxon>
        <taxon>Penicillium</taxon>
    </lineage>
</organism>
<proteinExistence type="predicted"/>
<dbReference type="RefSeq" id="XP_056512979.1">
    <property type="nucleotide sequence ID" value="XM_056654952.1"/>
</dbReference>
<feature type="compositionally biased region" description="Basic residues" evidence="1">
    <location>
        <begin position="142"/>
        <end position="155"/>
    </location>
</feature>
<feature type="compositionally biased region" description="Low complexity" evidence="1">
    <location>
        <begin position="115"/>
        <end position="139"/>
    </location>
</feature>
<name>A0A9W9KDX9_9EURO</name>
<accession>A0A9W9KDX9</accession>
<feature type="region of interest" description="Disordered" evidence="1">
    <location>
        <begin position="1"/>
        <end position="156"/>
    </location>
</feature>
<protein>
    <submittedName>
        <fullName evidence="2">Uncharacterized protein</fullName>
    </submittedName>
</protein>
<sequence>MSHGHPGASFGGQPVSSRMGNGLAFSQPAGFLRSQPTHGPGPMNNGAGGFARHNRYHRNNQNSQYDNRNDNRNRKNNKSNQNGVLSGIRTGTVGLGFSNRRDNDQSHLQVPRWKQNQAQNQNPRNPQQQQDPQGNHQAPNQGRKRRGGRNRRNRKNVSIIALVDDLGVDHICQSPQTSGFNHQQAINPFDPTQLENSNVDELPKNDIDMLDAPAFIEPVSETPLSILCDSFHLKTSFTNPLIQDPDVDMPDAWPAEARPLVVNLTLYIGEEKKELCFNDMRAEIERALTCM</sequence>
<comment type="caution">
    <text evidence="2">The sequence shown here is derived from an EMBL/GenBank/DDBJ whole genome shotgun (WGS) entry which is preliminary data.</text>
</comment>
<reference evidence="2" key="1">
    <citation type="submission" date="2022-11" db="EMBL/GenBank/DDBJ databases">
        <authorList>
            <person name="Petersen C."/>
        </authorList>
    </citation>
    <scope>NUCLEOTIDE SEQUENCE</scope>
    <source>
        <strain evidence="2">IBT 34128</strain>
    </source>
</reference>
<dbReference type="EMBL" id="JAPMSZ010000005">
    <property type="protein sequence ID" value="KAJ5102148.1"/>
    <property type="molecule type" value="Genomic_DNA"/>
</dbReference>
<evidence type="ECO:0000256" key="1">
    <source>
        <dbReference type="SAM" id="MobiDB-lite"/>
    </source>
</evidence>
<keyword evidence="3" id="KW-1185">Reference proteome</keyword>
<reference evidence="2" key="2">
    <citation type="journal article" date="2023" name="IMA Fungus">
        <title>Comparative genomic study of the Penicillium genus elucidates a diverse pangenome and 15 lateral gene transfer events.</title>
        <authorList>
            <person name="Petersen C."/>
            <person name="Sorensen T."/>
            <person name="Nielsen M.R."/>
            <person name="Sondergaard T.E."/>
            <person name="Sorensen J.L."/>
            <person name="Fitzpatrick D.A."/>
            <person name="Frisvad J.C."/>
            <person name="Nielsen K.L."/>
        </authorList>
    </citation>
    <scope>NUCLEOTIDE SEQUENCE</scope>
    <source>
        <strain evidence="2">IBT 34128</strain>
    </source>
</reference>
<dbReference type="GeneID" id="81394120"/>
<gene>
    <name evidence="2" type="ORF">NUU61_004370</name>
</gene>
<dbReference type="AlphaFoldDB" id="A0A9W9KDX9"/>
<evidence type="ECO:0000313" key="3">
    <source>
        <dbReference type="Proteomes" id="UP001141434"/>
    </source>
</evidence>
<evidence type="ECO:0000313" key="2">
    <source>
        <dbReference type="EMBL" id="KAJ5102148.1"/>
    </source>
</evidence>